<dbReference type="PANTHER" id="PTHR21261:SF15">
    <property type="entry name" value="BEATEN PATH IIIA, ISOFORM D-RELATED"/>
    <property type="match status" value="1"/>
</dbReference>
<evidence type="ECO:0000259" key="2">
    <source>
        <dbReference type="PROSITE" id="PS50835"/>
    </source>
</evidence>
<dbReference type="Gene3D" id="2.60.40.10">
    <property type="entry name" value="Immunoglobulins"/>
    <property type="match status" value="2"/>
</dbReference>
<dbReference type="SUPFAM" id="SSF48726">
    <property type="entry name" value="Immunoglobulin"/>
    <property type="match status" value="1"/>
</dbReference>
<evidence type="ECO:0000256" key="1">
    <source>
        <dbReference type="ARBA" id="ARBA00023157"/>
    </source>
</evidence>
<dbReference type="Proteomes" id="UP000015104">
    <property type="component" value="Unassembled WGS sequence"/>
</dbReference>
<dbReference type="InterPro" id="IPR007110">
    <property type="entry name" value="Ig-like_dom"/>
</dbReference>
<dbReference type="EnsemblMetazoa" id="tetur18g02720.1">
    <property type="protein sequence ID" value="tetur18g02720.1"/>
    <property type="gene ID" value="tetur18g02720"/>
</dbReference>
<feature type="domain" description="Ig-like" evidence="2">
    <location>
        <begin position="38"/>
        <end position="158"/>
    </location>
</feature>
<dbReference type="PROSITE" id="PS50835">
    <property type="entry name" value="IG_LIKE"/>
    <property type="match status" value="1"/>
</dbReference>
<keyword evidence="4" id="KW-1185">Reference proteome</keyword>
<evidence type="ECO:0000313" key="4">
    <source>
        <dbReference type="Proteomes" id="UP000015104"/>
    </source>
</evidence>
<dbReference type="Pfam" id="PF08205">
    <property type="entry name" value="C2-set_2"/>
    <property type="match status" value="1"/>
</dbReference>
<dbReference type="AlphaFoldDB" id="T1KR92"/>
<protein>
    <recommendedName>
        <fullName evidence="2">Ig-like domain-containing protein</fullName>
    </recommendedName>
</protein>
<dbReference type="InterPro" id="IPR013783">
    <property type="entry name" value="Ig-like_fold"/>
</dbReference>
<proteinExistence type="predicted"/>
<reference evidence="3" key="2">
    <citation type="submission" date="2015-06" db="UniProtKB">
        <authorList>
            <consortium name="EnsemblMetazoa"/>
        </authorList>
    </citation>
    <scope>IDENTIFICATION</scope>
</reference>
<dbReference type="HOGENOM" id="CLU_173548_0_0_1"/>
<dbReference type="InterPro" id="IPR013162">
    <property type="entry name" value="CD80_C2-set"/>
</dbReference>
<dbReference type="EMBL" id="CAEY01000387">
    <property type="status" value="NOT_ANNOTATED_CDS"/>
    <property type="molecule type" value="Genomic_DNA"/>
</dbReference>
<reference evidence="4" key="1">
    <citation type="submission" date="2011-08" db="EMBL/GenBank/DDBJ databases">
        <authorList>
            <person name="Rombauts S."/>
        </authorList>
    </citation>
    <scope>NUCLEOTIDE SEQUENCE</scope>
    <source>
        <strain evidence="4">London</strain>
    </source>
</reference>
<dbReference type="PANTHER" id="PTHR21261">
    <property type="entry name" value="BEAT PROTEIN"/>
    <property type="match status" value="1"/>
</dbReference>
<dbReference type="STRING" id="32264.T1KR92"/>
<sequence>MCSDNEVEDLNLLLFLEANLCSSIRISMLDVPSPTILGEAVELTCSYELEPDLKLYSVKWYKDGVEFYRYVPNDYPAAQTLPIEGIKVEVSCLTFSHLIYLSIFQIYFSIFFSFQLARSTAKTVYLSRLNLDSEGKYKCEVSAEAPEFKTAEMEKDMEVYGKFKDSSFSYQHFVREEKRVQKKTLTATDVQLPLRVYLKIISSPFGGTRKVTRMGKTNDDYYYDGDDNVNSDEILPQEGPQISGSKSRYNVNDIVLINCTSAKSKPAASLKWYINESPAPVEYEYEYPTLVHSDRLETSVKSLRFKVNEKHLRGGNMKLKCTATLSKVYVMSIFATLHGEKKAAYSQANQKRPAKVESTPSLAMKSLNVKLSWLKIVASKSRQKCLTALGEP</sequence>
<accession>T1KR92</accession>
<evidence type="ECO:0000313" key="3">
    <source>
        <dbReference type="EnsemblMetazoa" id="tetur18g02720.1"/>
    </source>
</evidence>
<name>T1KR92_TETUR</name>
<dbReference type="InterPro" id="IPR036179">
    <property type="entry name" value="Ig-like_dom_sf"/>
</dbReference>
<keyword evidence="1" id="KW-1015">Disulfide bond</keyword>
<organism evidence="3 4">
    <name type="scientific">Tetranychus urticae</name>
    <name type="common">Two-spotted spider mite</name>
    <dbReference type="NCBI Taxonomy" id="32264"/>
    <lineage>
        <taxon>Eukaryota</taxon>
        <taxon>Metazoa</taxon>
        <taxon>Ecdysozoa</taxon>
        <taxon>Arthropoda</taxon>
        <taxon>Chelicerata</taxon>
        <taxon>Arachnida</taxon>
        <taxon>Acari</taxon>
        <taxon>Acariformes</taxon>
        <taxon>Trombidiformes</taxon>
        <taxon>Prostigmata</taxon>
        <taxon>Eleutherengona</taxon>
        <taxon>Raphignathae</taxon>
        <taxon>Tetranychoidea</taxon>
        <taxon>Tetranychidae</taxon>
        <taxon>Tetranychus</taxon>
    </lineage>
</organism>